<dbReference type="Gene3D" id="3.40.50.300">
    <property type="entry name" value="P-loop containing nucleotide triphosphate hydrolases"/>
    <property type="match status" value="1"/>
</dbReference>
<protein>
    <submittedName>
        <fullName evidence="2">ATP-binding protein</fullName>
    </submittedName>
</protein>
<gene>
    <name evidence="2" type="ORF">G3M58_23185</name>
</gene>
<dbReference type="InterPro" id="IPR027417">
    <property type="entry name" value="P-loop_NTPase"/>
</dbReference>
<sequence>TGIDLRQELVHGSFPRDLRYEAEYAQALGVAYRRTKIFGLDELSRHDAEWDLDTAYLSLEAQAQTQDRTARHRGVAEAAPPLPQRIDALLADRPRVLLRGEAGAGKTTLLWWLAAHASDRTLSDALAPLNGLIPFVV</sequence>
<keyword evidence="2" id="KW-0547">Nucleotide-binding</keyword>
<dbReference type="GO" id="GO:0005524">
    <property type="term" value="F:ATP binding"/>
    <property type="evidence" value="ECO:0007669"/>
    <property type="project" value="UniProtKB-KW"/>
</dbReference>
<comment type="caution">
    <text evidence="2">The sequence shown here is derived from an EMBL/GenBank/DDBJ whole genome shotgun (WGS) entry which is preliminary data.</text>
</comment>
<dbReference type="InterPro" id="IPR007111">
    <property type="entry name" value="NACHT_NTPase"/>
</dbReference>
<dbReference type="AlphaFoldDB" id="A0A6G3WUZ0"/>
<reference evidence="2" key="1">
    <citation type="submission" date="2020-01" db="EMBL/GenBank/DDBJ databases">
        <title>Insect and environment-associated Actinomycetes.</title>
        <authorList>
            <person name="Currrie C."/>
            <person name="Chevrette M."/>
            <person name="Carlson C."/>
            <person name="Stubbendieck R."/>
            <person name="Wendt-Pienkowski E."/>
        </authorList>
    </citation>
    <scope>NUCLEOTIDE SEQUENCE</scope>
    <source>
        <strain evidence="2">SID7499</strain>
    </source>
</reference>
<dbReference type="EMBL" id="JAAGMN010002316">
    <property type="protein sequence ID" value="NEE09348.1"/>
    <property type="molecule type" value="Genomic_DNA"/>
</dbReference>
<organism evidence="2">
    <name type="scientific">Streptomyces sp. SID7499</name>
    <dbReference type="NCBI Taxonomy" id="2706086"/>
    <lineage>
        <taxon>Bacteria</taxon>
        <taxon>Bacillati</taxon>
        <taxon>Actinomycetota</taxon>
        <taxon>Actinomycetes</taxon>
        <taxon>Kitasatosporales</taxon>
        <taxon>Streptomycetaceae</taxon>
        <taxon>Streptomyces</taxon>
    </lineage>
</organism>
<keyword evidence="2" id="KW-0067">ATP-binding</keyword>
<name>A0A6G3WUZ0_9ACTN</name>
<dbReference type="SUPFAM" id="SSF52540">
    <property type="entry name" value="P-loop containing nucleoside triphosphate hydrolases"/>
    <property type="match status" value="1"/>
</dbReference>
<accession>A0A6G3WUZ0</accession>
<dbReference type="PROSITE" id="PS50837">
    <property type="entry name" value="NACHT"/>
    <property type="match status" value="1"/>
</dbReference>
<evidence type="ECO:0000313" key="2">
    <source>
        <dbReference type="EMBL" id="NEE09348.1"/>
    </source>
</evidence>
<proteinExistence type="predicted"/>
<evidence type="ECO:0000259" key="1">
    <source>
        <dbReference type="PROSITE" id="PS50837"/>
    </source>
</evidence>
<feature type="non-terminal residue" evidence="2">
    <location>
        <position position="137"/>
    </location>
</feature>
<feature type="domain" description="NACHT" evidence="1">
    <location>
        <begin position="94"/>
        <end position="137"/>
    </location>
</feature>
<feature type="non-terminal residue" evidence="2">
    <location>
        <position position="1"/>
    </location>
</feature>